<keyword evidence="2" id="KW-1185">Reference proteome</keyword>
<gene>
    <name evidence="1" type="ORF">CMUC_1066</name>
</gene>
<sequence>MRYLVAILFSVLSFATPYDLAKAYAQYYFKALPMRIDDYFSLTALLDVGDELYYHYKVNDTARLVILQMSSEQIETYKKSLKKTNEDRLCKDERVIAMLNGGIKLHHLFYRETGARLLFEFVIDKRSCKI</sequence>
<name>A0A6G5QGZ5_9BACT</name>
<accession>A0A6G5QGZ5</accession>
<proteinExistence type="predicted"/>
<dbReference type="Proteomes" id="UP000503264">
    <property type="component" value="Chromosome"/>
</dbReference>
<dbReference type="AlphaFoldDB" id="A0A6G5QGZ5"/>
<reference evidence="1 2" key="1">
    <citation type="submission" date="2016-07" db="EMBL/GenBank/DDBJ databases">
        <title>Comparative genomics of the Campylobacter concisus group.</title>
        <authorList>
            <person name="Miller W.G."/>
            <person name="Yee E."/>
            <person name="Chapman M.H."/>
            <person name="Huynh S."/>
            <person name="Bono J.L."/>
            <person name="On S.L.W."/>
            <person name="StLeger J."/>
            <person name="Foster G."/>
            <person name="Parker C.T."/>
        </authorList>
    </citation>
    <scope>NUCLEOTIDE SEQUENCE [LARGE SCALE GENOMIC DNA]</scope>
    <source>
        <strain evidence="1 2">CCUG 21559</strain>
    </source>
</reference>
<dbReference type="EMBL" id="CP012542">
    <property type="protein sequence ID" value="QCD44847.1"/>
    <property type="molecule type" value="Genomic_DNA"/>
</dbReference>
<evidence type="ECO:0000313" key="1">
    <source>
        <dbReference type="EMBL" id="QCD44847.1"/>
    </source>
</evidence>
<organism evidence="1 2">
    <name type="scientific">Campylobacter mucosalis CCUG 21559</name>
    <dbReference type="NCBI Taxonomy" id="1032067"/>
    <lineage>
        <taxon>Bacteria</taxon>
        <taxon>Pseudomonadati</taxon>
        <taxon>Campylobacterota</taxon>
        <taxon>Epsilonproteobacteria</taxon>
        <taxon>Campylobacterales</taxon>
        <taxon>Campylobacteraceae</taxon>
        <taxon>Campylobacter</taxon>
    </lineage>
</organism>
<protein>
    <submittedName>
        <fullName evidence="1">Uncharacterized protein</fullName>
    </submittedName>
</protein>
<evidence type="ECO:0000313" key="2">
    <source>
        <dbReference type="Proteomes" id="UP000503264"/>
    </source>
</evidence>